<name>A0A645GAZ4_9ZZZZ</name>
<reference evidence="1" key="1">
    <citation type="submission" date="2019-08" db="EMBL/GenBank/DDBJ databases">
        <authorList>
            <person name="Kucharzyk K."/>
            <person name="Murdoch R.W."/>
            <person name="Higgins S."/>
            <person name="Loffler F."/>
        </authorList>
    </citation>
    <scope>NUCLEOTIDE SEQUENCE</scope>
</reference>
<dbReference type="PANTHER" id="PTHR18964:SF149">
    <property type="entry name" value="BIFUNCTIONAL UDP-N-ACETYLGLUCOSAMINE 2-EPIMERASE_N-ACETYLMANNOSAMINE KINASE"/>
    <property type="match status" value="1"/>
</dbReference>
<organism evidence="1">
    <name type="scientific">bioreactor metagenome</name>
    <dbReference type="NCBI Taxonomy" id="1076179"/>
    <lineage>
        <taxon>unclassified sequences</taxon>
        <taxon>metagenomes</taxon>
        <taxon>ecological metagenomes</taxon>
    </lineage>
</organism>
<proteinExistence type="predicted"/>
<evidence type="ECO:0000313" key="1">
    <source>
        <dbReference type="EMBL" id="MPN23805.1"/>
    </source>
</evidence>
<protein>
    <submittedName>
        <fullName evidence="1">Glucokinase</fullName>
        <ecNumber evidence="1">2.7.1.2</ecNumber>
    </submittedName>
</protein>
<comment type="caution">
    <text evidence="1">The sequence shown here is derived from an EMBL/GenBank/DDBJ whole genome shotgun (WGS) entry which is preliminary data.</text>
</comment>
<dbReference type="GO" id="GO:0004340">
    <property type="term" value="F:glucokinase activity"/>
    <property type="evidence" value="ECO:0007669"/>
    <property type="project" value="UniProtKB-EC"/>
</dbReference>
<dbReference type="InterPro" id="IPR043129">
    <property type="entry name" value="ATPase_NBD"/>
</dbReference>
<dbReference type="Gene3D" id="3.30.420.40">
    <property type="match status" value="2"/>
</dbReference>
<dbReference type="EC" id="2.7.1.2" evidence="1"/>
<gene>
    <name evidence="1" type="primary">glkA_16</name>
    <name evidence="1" type="ORF">SDC9_171198</name>
</gene>
<sequence>MLENDANCAAVGEYFGGAGRGTKNFAVVTLGTGIGGGFILGGKLYAASGMAGEVGHMVVEKGGVLCNCGRRGCWEAYASATGLIRMTKEAMERDRESLLWEESKGGKAVSGRTSFAAALRGDETARALCRTYVEYLAAGIVNLLNILQPEVLAIGGGVSEAEDELLLTPLREIVDRESYAAHCGGKATVVKAELGNDAGIIGAALLKRAI</sequence>
<dbReference type="AlphaFoldDB" id="A0A645GAZ4"/>
<dbReference type="SUPFAM" id="SSF53067">
    <property type="entry name" value="Actin-like ATPase domain"/>
    <property type="match status" value="1"/>
</dbReference>
<dbReference type="Pfam" id="PF00480">
    <property type="entry name" value="ROK"/>
    <property type="match status" value="1"/>
</dbReference>
<dbReference type="InterPro" id="IPR000600">
    <property type="entry name" value="ROK"/>
</dbReference>
<dbReference type="PANTHER" id="PTHR18964">
    <property type="entry name" value="ROK (REPRESSOR, ORF, KINASE) FAMILY"/>
    <property type="match status" value="1"/>
</dbReference>
<dbReference type="EMBL" id="VSSQ01072414">
    <property type="protein sequence ID" value="MPN23805.1"/>
    <property type="molecule type" value="Genomic_DNA"/>
</dbReference>
<accession>A0A645GAZ4</accession>
<keyword evidence="1" id="KW-0418">Kinase</keyword>
<keyword evidence="1" id="KW-0808">Transferase</keyword>